<organism evidence="2 3">
    <name type="scientific">Vanilla planifolia</name>
    <name type="common">Vanilla</name>
    <dbReference type="NCBI Taxonomy" id="51239"/>
    <lineage>
        <taxon>Eukaryota</taxon>
        <taxon>Viridiplantae</taxon>
        <taxon>Streptophyta</taxon>
        <taxon>Embryophyta</taxon>
        <taxon>Tracheophyta</taxon>
        <taxon>Spermatophyta</taxon>
        <taxon>Magnoliopsida</taxon>
        <taxon>Liliopsida</taxon>
        <taxon>Asparagales</taxon>
        <taxon>Orchidaceae</taxon>
        <taxon>Vanilloideae</taxon>
        <taxon>Vanilleae</taxon>
        <taxon>Vanilla</taxon>
    </lineage>
</organism>
<gene>
    <name evidence="2" type="ORF">HPP92_028270</name>
    <name evidence="1" type="ORF">HPP92_028288</name>
</gene>
<sequence length="90" mass="10528">MEVVREDYSGWAEKRGTEKRRFCMENLGCGRSQEVLGQGGNEKLCTLEVLRQEARSSEAAWRVKPPKWRRKRRRRTVTASMLEFIAVGKR</sequence>
<name>A0A835P697_VANPL</name>
<evidence type="ECO:0000313" key="4">
    <source>
        <dbReference type="Proteomes" id="UP000639772"/>
    </source>
</evidence>
<evidence type="ECO:0000313" key="1">
    <source>
        <dbReference type="EMBL" id="KAG0447514.1"/>
    </source>
</evidence>
<dbReference type="EMBL" id="JADCNL010000448">
    <property type="protein sequence ID" value="KAG0447591.1"/>
    <property type="molecule type" value="Genomic_DNA"/>
</dbReference>
<accession>A0A835P697</accession>
<proteinExistence type="predicted"/>
<keyword evidence="3" id="KW-1185">Reference proteome</keyword>
<dbReference type="EMBL" id="JADCNM010000449">
    <property type="protein sequence ID" value="KAG0447514.1"/>
    <property type="molecule type" value="Genomic_DNA"/>
</dbReference>
<dbReference type="Proteomes" id="UP000636800">
    <property type="component" value="Unassembled WGS sequence"/>
</dbReference>
<reference evidence="3 4" key="1">
    <citation type="journal article" date="2020" name="Nat. Food">
        <title>A phased Vanilla planifolia genome enables genetic improvement of flavour and production.</title>
        <authorList>
            <person name="Hasing T."/>
            <person name="Tang H."/>
            <person name="Brym M."/>
            <person name="Khazi F."/>
            <person name="Huang T."/>
            <person name="Chambers A.H."/>
        </authorList>
    </citation>
    <scope>NUCLEOTIDE SEQUENCE [LARGE SCALE GENOMIC DNA]</scope>
    <source>
        <tissue evidence="2">Leaf</tissue>
    </source>
</reference>
<evidence type="ECO:0000313" key="3">
    <source>
        <dbReference type="Proteomes" id="UP000636800"/>
    </source>
</evidence>
<comment type="caution">
    <text evidence="2">The sequence shown here is derived from an EMBL/GenBank/DDBJ whole genome shotgun (WGS) entry which is preliminary data.</text>
</comment>
<evidence type="ECO:0000313" key="2">
    <source>
        <dbReference type="EMBL" id="KAG0447591.1"/>
    </source>
</evidence>
<dbReference type="AlphaFoldDB" id="A0A835P697"/>
<protein>
    <submittedName>
        <fullName evidence="2">Uncharacterized protein</fullName>
    </submittedName>
</protein>
<dbReference type="Proteomes" id="UP000639772">
    <property type="component" value="Unassembled WGS sequence"/>
</dbReference>